<dbReference type="EMBL" id="MU266333">
    <property type="protein sequence ID" value="KAH7930342.1"/>
    <property type="molecule type" value="Genomic_DNA"/>
</dbReference>
<keyword evidence="2" id="KW-1185">Reference proteome</keyword>
<organism evidence="1 2">
    <name type="scientific">Leucogyrophana mollusca</name>
    <dbReference type="NCBI Taxonomy" id="85980"/>
    <lineage>
        <taxon>Eukaryota</taxon>
        <taxon>Fungi</taxon>
        <taxon>Dikarya</taxon>
        <taxon>Basidiomycota</taxon>
        <taxon>Agaricomycotina</taxon>
        <taxon>Agaricomycetes</taxon>
        <taxon>Agaricomycetidae</taxon>
        <taxon>Boletales</taxon>
        <taxon>Boletales incertae sedis</taxon>
        <taxon>Leucogyrophana</taxon>
    </lineage>
</organism>
<reference evidence="1" key="1">
    <citation type="journal article" date="2021" name="New Phytol.">
        <title>Evolutionary innovations through gain and loss of genes in the ectomycorrhizal Boletales.</title>
        <authorList>
            <person name="Wu G."/>
            <person name="Miyauchi S."/>
            <person name="Morin E."/>
            <person name="Kuo A."/>
            <person name="Drula E."/>
            <person name="Varga T."/>
            <person name="Kohler A."/>
            <person name="Feng B."/>
            <person name="Cao Y."/>
            <person name="Lipzen A."/>
            <person name="Daum C."/>
            <person name="Hundley H."/>
            <person name="Pangilinan J."/>
            <person name="Johnson J."/>
            <person name="Barry K."/>
            <person name="LaButti K."/>
            <person name="Ng V."/>
            <person name="Ahrendt S."/>
            <person name="Min B."/>
            <person name="Choi I.G."/>
            <person name="Park H."/>
            <person name="Plett J.M."/>
            <person name="Magnuson J."/>
            <person name="Spatafora J.W."/>
            <person name="Nagy L.G."/>
            <person name="Henrissat B."/>
            <person name="Grigoriev I.V."/>
            <person name="Yang Z.L."/>
            <person name="Xu J."/>
            <person name="Martin F.M."/>
        </authorList>
    </citation>
    <scope>NUCLEOTIDE SEQUENCE</scope>
    <source>
        <strain evidence="1">KUC20120723A-06</strain>
    </source>
</reference>
<dbReference type="Proteomes" id="UP000790709">
    <property type="component" value="Unassembled WGS sequence"/>
</dbReference>
<gene>
    <name evidence="1" type="ORF">BV22DRAFT_1028572</name>
</gene>
<name>A0ACB8BXX3_9AGAM</name>
<protein>
    <submittedName>
        <fullName evidence="1">Uncharacterized protein</fullName>
    </submittedName>
</protein>
<comment type="caution">
    <text evidence="1">The sequence shown here is derived from an EMBL/GenBank/DDBJ whole genome shotgun (WGS) entry which is preliminary data.</text>
</comment>
<evidence type="ECO:0000313" key="2">
    <source>
        <dbReference type="Proteomes" id="UP000790709"/>
    </source>
</evidence>
<accession>A0ACB8BXX3</accession>
<proteinExistence type="predicted"/>
<sequence>MALSASDAAELDLWADRPFLPDTPSDYDIQQWADVVETKLRDLDINPADWALGGLRILPLDGRLRTAMQEAVTTSGSSEKPGLSWTAFLERLRHEAAHLPRVGATGLSRFCENHPVLAVTAGAGLVAAGSAMVLPTAGLALAGAAGFGASGPVAGTLATTIQSAVYGAYTCGIFSVVQSFAMTATAASAPSVIAGAAAITGGSVIVKNTIDRLEEKD</sequence>
<evidence type="ECO:0000313" key="1">
    <source>
        <dbReference type="EMBL" id="KAH7930342.1"/>
    </source>
</evidence>